<dbReference type="OrthoDB" id="9781887at2"/>
<dbReference type="Gene3D" id="3.40.50.620">
    <property type="entry name" value="HUPs"/>
    <property type="match status" value="1"/>
</dbReference>
<sequence length="329" mass="36583">MEKKEAYLLFSGGLDSVIAAKLLQDMGFKVVGVHIYSPLFGKDRKELQKLADILGIELKLVEAGDDYLQILSSPRYGYGKNLNPCIDCKAYMLRKLKEVAPEGAVLATGEVLGQRPMSQHLQAFNAIEKLSGLKKRVLRPLSGRLLPPTVYEEEGLVEREKLLDLKGRSRKRYPDILKNLGIPQEELPTPAGGCLLTEPSFAKKVKDLMVHKELSWENIELLKLGRHFRVGSCKLIVGRNREENARIASRAKETDYLLTVPNVPSPTALLRCPSTPSDSELQTAAAIVARYSDAKNQPLVTVALYKGDKLIKELQVEPLHNTQPYSVTA</sequence>
<feature type="domain" description="NFACT protein RNA binding" evidence="4">
    <location>
        <begin position="225"/>
        <end position="322"/>
    </location>
</feature>
<keyword evidence="2" id="KW-0067">ATP-binding</keyword>
<dbReference type="GO" id="GO:0005524">
    <property type="term" value="F:ATP binding"/>
    <property type="evidence" value="ECO:0007669"/>
    <property type="project" value="UniProtKB-KW"/>
</dbReference>
<evidence type="ECO:0000313" key="5">
    <source>
        <dbReference type="EMBL" id="ADU97384.1"/>
    </source>
</evidence>
<dbReference type="Proteomes" id="UP000006362">
    <property type="component" value="Chromosome"/>
</dbReference>
<dbReference type="EMBL" id="CP002444">
    <property type="protein sequence ID" value="ADU97384.1"/>
    <property type="molecule type" value="Genomic_DNA"/>
</dbReference>
<proteinExistence type="predicted"/>
<keyword evidence="1" id="KW-0547">Nucleotide-binding</keyword>
<keyword evidence="6" id="KW-1185">Reference proteome</keyword>
<evidence type="ECO:0000256" key="1">
    <source>
        <dbReference type="ARBA" id="ARBA00022741"/>
    </source>
</evidence>
<feature type="domain" description="Thil AANH" evidence="3">
    <location>
        <begin position="5"/>
        <end position="143"/>
    </location>
</feature>
<dbReference type="HOGENOM" id="CLU_053822_0_0_0"/>
<dbReference type="InterPro" id="IPR014729">
    <property type="entry name" value="Rossmann-like_a/b/a_fold"/>
</dbReference>
<dbReference type="SUPFAM" id="SSF52402">
    <property type="entry name" value="Adenine nucleotide alpha hydrolases-like"/>
    <property type="match status" value="1"/>
</dbReference>
<dbReference type="eggNOG" id="COG0482">
    <property type="taxonomic scope" value="Bacteria"/>
</dbReference>
<evidence type="ECO:0000256" key="2">
    <source>
        <dbReference type="ARBA" id="ARBA00022840"/>
    </source>
</evidence>
<evidence type="ECO:0000313" key="6">
    <source>
        <dbReference type="Proteomes" id="UP000006362"/>
    </source>
</evidence>
<gene>
    <name evidence="5" type="ordered locus">Theam_1421</name>
</gene>
<organism evidence="5 6">
    <name type="scientific">Thermovibrio ammonificans (strain DSM 15698 / JCM 12110 / HB-1)</name>
    <dbReference type="NCBI Taxonomy" id="648996"/>
    <lineage>
        <taxon>Bacteria</taxon>
        <taxon>Pseudomonadati</taxon>
        <taxon>Aquificota</taxon>
        <taxon>Aquificia</taxon>
        <taxon>Desulfurobacteriales</taxon>
        <taxon>Desulfurobacteriaceae</taxon>
        <taxon>Thermovibrio</taxon>
    </lineage>
</organism>
<dbReference type="Pfam" id="PF18297">
    <property type="entry name" value="NFACT-R_2"/>
    <property type="match status" value="1"/>
</dbReference>
<dbReference type="AlphaFoldDB" id="E8T455"/>
<accession>E8T455</accession>
<dbReference type="GO" id="GO:0004810">
    <property type="term" value="F:CCA tRNA nucleotidyltransferase activity"/>
    <property type="evidence" value="ECO:0007669"/>
    <property type="project" value="InterPro"/>
</dbReference>
<dbReference type="Pfam" id="PF02568">
    <property type="entry name" value="ThiI"/>
    <property type="match status" value="1"/>
</dbReference>
<dbReference type="InterPro" id="IPR020536">
    <property type="entry name" value="ThiI_AANH"/>
</dbReference>
<protein>
    <submittedName>
        <fullName evidence="5">Uncharacterized protein</fullName>
    </submittedName>
</protein>
<name>E8T455_THEA1</name>
<dbReference type="PANTHER" id="PTHR11933:SF6">
    <property type="entry name" value="THIL AANH DOMAIN-CONTAINING PROTEIN"/>
    <property type="match status" value="1"/>
</dbReference>
<dbReference type="PANTHER" id="PTHR11933">
    <property type="entry name" value="TRNA 5-METHYLAMINOMETHYL-2-THIOURIDYLATE -METHYLTRANSFERASE"/>
    <property type="match status" value="1"/>
</dbReference>
<dbReference type="KEGG" id="tam:Theam_1421"/>
<evidence type="ECO:0000259" key="3">
    <source>
        <dbReference type="Pfam" id="PF02568"/>
    </source>
</evidence>
<reference evidence="5" key="1">
    <citation type="submission" date="2011-01" db="EMBL/GenBank/DDBJ databases">
        <title>Complete sequence of chromosome of Thermovibrio ammonificans HB-1.</title>
        <authorList>
            <consortium name="US DOE Joint Genome Institute"/>
            <person name="Lucas S."/>
            <person name="Copeland A."/>
            <person name="Lapidus A."/>
            <person name="Cheng J.-F."/>
            <person name="Goodwin L."/>
            <person name="Pitluck S."/>
            <person name="Davenport K."/>
            <person name="Detter J.C."/>
            <person name="Han C."/>
            <person name="Tapia R."/>
            <person name="Land M."/>
            <person name="Hauser L."/>
            <person name="Kyrpides N."/>
            <person name="Ivanova N."/>
            <person name="Ovchinnikova G."/>
            <person name="Vetriani C."/>
            <person name="Woyke T."/>
        </authorList>
    </citation>
    <scope>NUCLEOTIDE SEQUENCE [LARGE SCALE GENOMIC DNA]</scope>
    <source>
        <strain evidence="5">HB-1</strain>
    </source>
</reference>
<evidence type="ECO:0000259" key="4">
    <source>
        <dbReference type="Pfam" id="PF18297"/>
    </source>
</evidence>
<dbReference type="RefSeq" id="WP_013538170.1">
    <property type="nucleotide sequence ID" value="NC_014926.1"/>
</dbReference>
<dbReference type="STRING" id="648996.Theam_1421"/>
<dbReference type="InterPro" id="IPR059101">
    <property type="entry name" value="NFACT-R_2"/>
</dbReference>